<feature type="domain" description="RING-type" evidence="2">
    <location>
        <begin position="25"/>
        <end position="71"/>
    </location>
</feature>
<feature type="non-terminal residue" evidence="3">
    <location>
        <position position="77"/>
    </location>
</feature>
<dbReference type="SMART" id="SM00184">
    <property type="entry name" value="RING"/>
    <property type="match status" value="1"/>
</dbReference>
<keyword evidence="4" id="KW-1185">Reference proteome</keyword>
<name>A0A6A5QVA8_AMPQU</name>
<dbReference type="EMBL" id="ML979133">
    <property type="protein sequence ID" value="KAF1919655.1"/>
    <property type="molecule type" value="Genomic_DNA"/>
</dbReference>
<dbReference type="Gene3D" id="3.30.40.10">
    <property type="entry name" value="Zinc/RING finger domain, C3HC4 (zinc finger)"/>
    <property type="match status" value="1"/>
</dbReference>
<accession>A0A6A5QVA8</accession>
<keyword evidence="1" id="KW-0479">Metal-binding</keyword>
<dbReference type="AlphaFoldDB" id="A0A6A5QVA8"/>
<dbReference type="Pfam" id="PF13639">
    <property type="entry name" value="zf-RING_2"/>
    <property type="match status" value="1"/>
</dbReference>
<dbReference type="SUPFAM" id="SSF57850">
    <property type="entry name" value="RING/U-box"/>
    <property type="match status" value="1"/>
</dbReference>
<evidence type="ECO:0000259" key="2">
    <source>
        <dbReference type="PROSITE" id="PS50089"/>
    </source>
</evidence>
<reference evidence="3" key="1">
    <citation type="journal article" date="2020" name="Stud. Mycol.">
        <title>101 Dothideomycetes genomes: a test case for predicting lifestyles and emergence of pathogens.</title>
        <authorList>
            <person name="Haridas S."/>
            <person name="Albert R."/>
            <person name="Binder M."/>
            <person name="Bloem J."/>
            <person name="Labutti K."/>
            <person name="Salamov A."/>
            <person name="Andreopoulos B."/>
            <person name="Baker S."/>
            <person name="Barry K."/>
            <person name="Bills G."/>
            <person name="Bluhm B."/>
            <person name="Cannon C."/>
            <person name="Castanera R."/>
            <person name="Culley D."/>
            <person name="Daum C."/>
            <person name="Ezra D."/>
            <person name="Gonzalez J."/>
            <person name="Henrissat B."/>
            <person name="Kuo A."/>
            <person name="Liang C."/>
            <person name="Lipzen A."/>
            <person name="Lutzoni F."/>
            <person name="Magnuson J."/>
            <person name="Mondo S."/>
            <person name="Nolan M."/>
            <person name="Ohm R."/>
            <person name="Pangilinan J."/>
            <person name="Park H.-J."/>
            <person name="Ramirez L."/>
            <person name="Alfaro M."/>
            <person name="Sun H."/>
            <person name="Tritt A."/>
            <person name="Yoshinaga Y."/>
            <person name="Zwiers L.-H."/>
            <person name="Turgeon B."/>
            <person name="Goodwin S."/>
            <person name="Spatafora J."/>
            <person name="Crous P."/>
            <person name="Grigoriev I."/>
        </authorList>
    </citation>
    <scope>NUCLEOTIDE SEQUENCE</scope>
    <source>
        <strain evidence="3">HMLAC05119</strain>
    </source>
</reference>
<sequence>MPQFPRLCSSASARTFLDALEPIECIICHDGYNEAHQPVTLPVCKHVFGLPCLRTWTLSSNRGHNRCPICRAVLFDD</sequence>
<keyword evidence="1" id="KW-0862">Zinc</keyword>
<gene>
    <name evidence="3" type="ORF">BDU57DRAFT_441275</name>
</gene>
<dbReference type="GO" id="GO:0008270">
    <property type="term" value="F:zinc ion binding"/>
    <property type="evidence" value="ECO:0007669"/>
    <property type="project" value="UniProtKB-KW"/>
</dbReference>
<dbReference type="InterPro" id="IPR001841">
    <property type="entry name" value="Znf_RING"/>
</dbReference>
<proteinExistence type="predicted"/>
<protein>
    <recommendedName>
        <fullName evidence="2">RING-type domain-containing protein</fullName>
    </recommendedName>
</protein>
<evidence type="ECO:0000313" key="3">
    <source>
        <dbReference type="EMBL" id="KAF1919655.1"/>
    </source>
</evidence>
<evidence type="ECO:0000256" key="1">
    <source>
        <dbReference type="PROSITE-ProRule" id="PRU00175"/>
    </source>
</evidence>
<keyword evidence="1" id="KW-0863">Zinc-finger</keyword>
<dbReference type="Proteomes" id="UP000800096">
    <property type="component" value="Unassembled WGS sequence"/>
</dbReference>
<dbReference type="InterPro" id="IPR013083">
    <property type="entry name" value="Znf_RING/FYVE/PHD"/>
</dbReference>
<dbReference type="PROSITE" id="PS50089">
    <property type="entry name" value="ZF_RING_2"/>
    <property type="match status" value="1"/>
</dbReference>
<evidence type="ECO:0000313" key="4">
    <source>
        <dbReference type="Proteomes" id="UP000800096"/>
    </source>
</evidence>
<dbReference type="OrthoDB" id="3751080at2759"/>
<organism evidence="3 4">
    <name type="scientific">Ampelomyces quisqualis</name>
    <name type="common">Powdery mildew agent</name>
    <dbReference type="NCBI Taxonomy" id="50730"/>
    <lineage>
        <taxon>Eukaryota</taxon>
        <taxon>Fungi</taxon>
        <taxon>Dikarya</taxon>
        <taxon>Ascomycota</taxon>
        <taxon>Pezizomycotina</taxon>
        <taxon>Dothideomycetes</taxon>
        <taxon>Pleosporomycetidae</taxon>
        <taxon>Pleosporales</taxon>
        <taxon>Pleosporineae</taxon>
        <taxon>Phaeosphaeriaceae</taxon>
        <taxon>Ampelomyces</taxon>
    </lineage>
</organism>